<dbReference type="Proteomes" id="UP001178507">
    <property type="component" value="Unassembled WGS sequence"/>
</dbReference>
<dbReference type="EMBL" id="CAUJNA010000005">
    <property type="protein sequence ID" value="CAJ1370264.1"/>
    <property type="molecule type" value="Genomic_DNA"/>
</dbReference>
<organism evidence="1 2">
    <name type="scientific">Effrenium voratum</name>
    <dbReference type="NCBI Taxonomy" id="2562239"/>
    <lineage>
        <taxon>Eukaryota</taxon>
        <taxon>Sar</taxon>
        <taxon>Alveolata</taxon>
        <taxon>Dinophyceae</taxon>
        <taxon>Suessiales</taxon>
        <taxon>Symbiodiniaceae</taxon>
        <taxon>Effrenium</taxon>
    </lineage>
</organism>
<proteinExistence type="predicted"/>
<evidence type="ECO:0000313" key="1">
    <source>
        <dbReference type="EMBL" id="CAJ1370264.1"/>
    </source>
</evidence>
<gene>
    <name evidence="1" type="ORF">EVOR1521_LOCUS875</name>
</gene>
<accession>A0AA36HJE2</accession>
<name>A0AA36HJE2_9DINO</name>
<dbReference type="Pfam" id="PF12796">
    <property type="entry name" value="Ank_2"/>
    <property type="match status" value="1"/>
</dbReference>
<dbReference type="Gene3D" id="1.25.40.20">
    <property type="entry name" value="Ankyrin repeat-containing domain"/>
    <property type="match status" value="1"/>
</dbReference>
<keyword evidence="2" id="KW-1185">Reference proteome</keyword>
<comment type="caution">
    <text evidence="1">The sequence shown here is derived from an EMBL/GenBank/DDBJ whole genome shotgun (WGS) entry which is preliminary data.</text>
</comment>
<protein>
    <submittedName>
        <fullName evidence="1">Uncharacterized protein</fullName>
    </submittedName>
</protein>
<dbReference type="AlphaFoldDB" id="A0AA36HJE2"/>
<dbReference type="InterPro" id="IPR002110">
    <property type="entry name" value="Ankyrin_rpt"/>
</dbReference>
<reference evidence="1" key="1">
    <citation type="submission" date="2023-08" db="EMBL/GenBank/DDBJ databases">
        <authorList>
            <person name="Chen Y."/>
            <person name="Shah S."/>
            <person name="Dougan E. K."/>
            <person name="Thang M."/>
            <person name="Chan C."/>
        </authorList>
    </citation>
    <scope>NUCLEOTIDE SEQUENCE</scope>
</reference>
<evidence type="ECO:0000313" key="2">
    <source>
        <dbReference type="Proteomes" id="UP001178507"/>
    </source>
</evidence>
<sequence>MGSGCSVEAARSLDCQSCNSCVENAKLDASHVWSGCVSRDEEAWDALATPHPLMCSRQEEPTPRGPTPPWAVAASEHRIDRTSTGATPPRMLAPTRLSPPGLPEELDQNHNQPALLMALGLNFSREIFRAARLGDVVVLEKLLEDAYQAQNADRHVRNVVEREDIAMLLSLARDCSTGETLLGAAAKHGEAAAVQLLLVNMADPLVCDSRGRMALHRAAEGGDVLTALLVLDRVQSINRYASLTEFVDNAGDTPGTLAAVAGCSALCTALEVFGDMQLDAEQQYFGQLGRQGVYGGLLAPVELATSSPSKQDMRLLHQASVGTCLIGQLWMNIEEGPGLEQVLDEAFAGLQKAEDLLLSTRWTQSRSDASLKALAKTLDLRVRWQRIRLDASKLAETEVEEFWHTHLSAKRMAQLTRAPGSLQQLYLGVLWLYTRESWLPHVLEAIAGALRGCEEDGSYLFASPFPMKELTEALSPLAQLVQAATCFFRCNGVRHEGVTFRPLVVPSTGLQDLIDKYLANKDDSKKANEAWAGSWFALGSGSFPTAFASRWDAGKRLVQTNSNVLLAIQPDLKSPSYPEHMALRGGGDDVIYPAGTLFRLVRLSRTTSSDLEPQACPKGSQMQWPVTVVELMATDPRPEAFLLLEDWNGLDPGQLEALLASWAEEISGVQQERLEHAMSLLVRGGRYEAAGVLRERLRQLQDGDLCDVSMEDKIVTQSMERHPWLRKQENAVHHGI</sequence>
<dbReference type="InterPro" id="IPR036770">
    <property type="entry name" value="Ankyrin_rpt-contain_sf"/>
</dbReference>
<dbReference type="SUPFAM" id="SSF48403">
    <property type="entry name" value="Ankyrin repeat"/>
    <property type="match status" value="1"/>
</dbReference>